<dbReference type="AlphaFoldDB" id="A0A8H6KD07"/>
<feature type="signal peptide" evidence="1">
    <location>
        <begin position="1"/>
        <end position="16"/>
    </location>
</feature>
<accession>A0A8H6KD07</accession>
<protein>
    <submittedName>
        <fullName evidence="2">Uncharacterized protein</fullName>
    </submittedName>
</protein>
<keyword evidence="1" id="KW-0732">Signal</keyword>
<evidence type="ECO:0000313" key="2">
    <source>
        <dbReference type="EMBL" id="KAF6828491.1"/>
    </source>
</evidence>
<dbReference type="EMBL" id="WIGO01000121">
    <property type="protein sequence ID" value="KAF6828491.1"/>
    <property type="molecule type" value="Genomic_DNA"/>
</dbReference>
<feature type="chain" id="PRO_5034517690" evidence="1">
    <location>
        <begin position="17"/>
        <end position="111"/>
    </location>
</feature>
<keyword evidence="3" id="KW-1185">Reference proteome</keyword>
<evidence type="ECO:0000256" key="1">
    <source>
        <dbReference type="SAM" id="SignalP"/>
    </source>
</evidence>
<proteinExistence type="predicted"/>
<dbReference type="Proteomes" id="UP000654918">
    <property type="component" value="Unassembled WGS sequence"/>
</dbReference>
<sequence length="111" mass="10942">MKPISTIVAALAGAAAMVCTSSETYCGSRLLSLDANNSIAIAGALTAGRQTVDDDRARQSVFWCVPAGVPVPGDSGLLFVTHCGPENVCLEGGALGGVGDACAEAPGGGSF</sequence>
<gene>
    <name evidence="2" type="ORF">CPLU01_08473</name>
</gene>
<evidence type="ECO:0000313" key="3">
    <source>
        <dbReference type="Proteomes" id="UP000654918"/>
    </source>
</evidence>
<comment type="caution">
    <text evidence="2">The sequence shown here is derived from an EMBL/GenBank/DDBJ whole genome shotgun (WGS) entry which is preliminary data.</text>
</comment>
<organism evidence="2 3">
    <name type="scientific">Colletotrichum plurivorum</name>
    <dbReference type="NCBI Taxonomy" id="2175906"/>
    <lineage>
        <taxon>Eukaryota</taxon>
        <taxon>Fungi</taxon>
        <taxon>Dikarya</taxon>
        <taxon>Ascomycota</taxon>
        <taxon>Pezizomycotina</taxon>
        <taxon>Sordariomycetes</taxon>
        <taxon>Hypocreomycetidae</taxon>
        <taxon>Glomerellales</taxon>
        <taxon>Glomerellaceae</taxon>
        <taxon>Colletotrichum</taxon>
        <taxon>Colletotrichum orchidearum species complex</taxon>
    </lineage>
</organism>
<name>A0A8H6KD07_9PEZI</name>
<reference evidence="2" key="1">
    <citation type="journal article" date="2020" name="Phytopathology">
        <title>Genome Sequence Resources of Colletotrichum truncatum, C. plurivorum, C. musicola, and C. sojae: Four Species Pathogenic to Soybean (Glycine max).</title>
        <authorList>
            <person name="Rogerio F."/>
            <person name="Boufleur T.R."/>
            <person name="Ciampi-Guillardi M."/>
            <person name="Sukno S.A."/>
            <person name="Thon M.R."/>
            <person name="Massola Junior N.S."/>
            <person name="Baroncelli R."/>
        </authorList>
    </citation>
    <scope>NUCLEOTIDE SEQUENCE</scope>
    <source>
        <strain evidence="2">LFN00145</strain>
    </source>
</reference>